<protein>
    <submittedName>
        <fullName evidence="4">TetR/AcrR family transcriptional regulator</fullName>
    </submittedName>
</protein>
<evidence type="ECO:0000256" key="2">
    <source>
        <dbReference type="PROSITE-ProRule" id="PRU00335"/>
    </source>
</evidence>
<evidence type="ECO:0000256" key="1">
    <source>
        <dbReference type="ARBA" id="ARBA00023125"/>
    </source>
</evidence>
<accession>A0A2S0MNV4</accession>
<dbReference type="KEGG" id="thas:C6Y53_07445"/>
<dbReference type="PANTHER" id="PTHR30055:SF146">
    <property type="entry name" value="HTH-TYPE TRANSCRIPTIONAL DUAL REGULATOR CECR"/>
    <property type="match status" value="1"/>
</dbReference>
<reference evidence="5" key="1">
    <citation type="submission" date="2018-03" db="EMBL/GenBank/DDBJ databases">
        <title>Genomic analysis of the strain SH-1 isolated from shrimp intestine.</title>
        <authorList>
            <person name="Kim Y.-S."/>
            <person name="Kim S.-E."/>
            <person name="Kim K.-H."/>
        </authorList>
    </citation>
    <scope>NUCLEOTIDE SEQUENCE [LARGE SCALE GENOMIC DNA]</scope>
    <source>
        <strain evidence="5">SH-1</strain>
    </source>
</reference>
<dbReference type="EMBL" id="CP027665">
    <property type="protein sequence ID" value="AVO37555.1"/>
    <property type="molecule type" value="Genomic_DNA"/>
</dbReference>
<name>A0A2S0MNV4_9RHOB</name>
<dbReference type="SUPFAM" id="SSF46689">
    <property type="entry name" value="Homeodomain-like"/>
    <property type="match status" value="1"/>
</dbReference>
<evidence type="ECO:0000259" key="3">
    <source>
        <dbReference type="PROSITE" id="PS50977"/>
    </source>
</evidence>
<dbReference type="InterPro" id="IPR039536">
    <property type="entry name" value="TetR_C_Proteobacteria"/>
</dbReference>
<dbReference type="Gene3D" id="1.10.10.60">
    <property type="entry name" value="Homeodomain-like"/>
    <property type="match status" value="1"/>
</dbReference>
<keyword evidence="5" id="KW-1185">Reference proteome</keyword>
<organism evidence="4 5">
    <name type="scientific">Pukyongiella litopenaei</name>
    <dbReference type="NCBI Taxonomy" id="2605946"/>
    <lineage>
        <taxon>Bacteria</taxon>
        <taxon>Pseudomonadati</taxon>
        <taxon>Pseudomonadota</taxon>
        <taxon>Alphaproteobacteria</taxon>
        <taxon>Rhodobacterales</taxon>
        <taxon>Paracoccaceae</taxon>
        <taxon>Pukyongiella</taxon>
    </lineage>
</organism>
<dbReference type="Pfam" id="PF00440">
    <property type="entry name" value="TetR_N"/>
    <property type="match status" value="1"/>
</dbReference>
<dbReference type="InterPro" id="IPR050109">
    <property type="entry name" value="HTH-type_TetR-like_transc_reg"/>
</dbReference>
<gene>
    <name evidence="4" type="ORF">C6Y53_07445</name>
</gene>
<dbReference type="Pfam" id="PF14246">
    <property type="entry name" value="TetR_C_7"/>
    <property type="match status" value="1"/>
</dbReference>
<dbReference type="AlphaFoldDB" id="A0A2S0MNV4"/>
<feature type="DNA-binding region" description="H-T-H motif" evidence="2">
    <location>
        <begin position="30"/>
        <end position="49"/>
    </location>
</feature>
<feature type="domain" description="HTH tetR-type" evidence="3">
    <location>
        <begin position="7"/>
        <end position="67"/>
    </location>
</feature>
<dbReference type="PROSITE" id="PS50977">
    <property type="entry name" value="HTH_TETR_2"/>
    <property type="match status" value="1"/>
</dbReference>
<dbReference type="Proteomes" id="UP000237655">
    <property type="component" value="Chromosome"/>
</dbReference>
<dbReference type="PANTHER" id="PTHR30055">
    <property type="entry name" value="HTH-TYPE TRANSCRIPTIONAL REGULATOR RUTR"/>
    <property type="match status" value="1"/>
</dbReference>
<dbReference type="InterPro" id="IPR001647">
    <property type="entry name" value="HTH_TetR"/>
</dbReference>
<dbReference type="PRINTS" id="PR00455">
    <property type="entry name" value="HTHTETR"/>
</dbReference>
<dbReference type="RefSeq" id="WP_106471873.1">
    <property type="nucleotide sequence ID" value="NZ_CP027665.1"/>
</dbReference>
<keyword evidence="1 2" id="KW-0238">DNA-binding</keyword>
<dbReference type="Gene3D" id="1.10.357.10">
    <property type="entry name" value="Tetracycline Repressor, domain 2"/>
    <property type="match status" value="1"/>
</dbReference>
<evidence type="ECO:0000313" key="4">
    <source>
        <dbReference type="EMBL" id="AVO37555.1"/>
    </source>
</evidence>
<dbReference type="GO" id="GO:0000976">
    <property type="term" value="F:transcription cis-regulatory region binding"/>
    <property type="evidence" value="ECO:0007669"/>
    <property type="project" value="TreeGrafter"/>
</dbReference>
<proteinExistence type="predicted"/>
<dbReference type="GO" id="GO:0003700">
    <property type="term" value="F:DNA-binding transcription factor activity"/>
    <property type="evidence" value="ECO:0007669"/>
    <property type="project" value="TreeGrafter"/>
</dbReference>
<evidence type="ECO:0000313" key="5">
    <source>
        <dbReference type="Proteomes" id="UP000237655"/>
    </source>
</evidence>
<sequence>MKESRRADRRIQIEAAALAVLVEKGYAGTSMLEVAKRAKASNETLYRWYGEKNGLFAAIVKRNASAGLDQLQKALVDDGPLDEKLARFGASLLKGALSDSAIELNRAAMADPSGKLGASIAKHGRNTVVPMLTSLLKAQRSFGAFTDASDAAEAFIFLLIGDRQARRAIGQLPEPDMATCQTHARIATNRFLSLFGAKSPVPA</sequence>
<dbReference type="InterPro" id="IPR009057">
    <property type="entry name" value="Homeodomain-like_sf"/>
</dbReference>